<gene>
    <name evidence="1" type="ORF">LC1Nh_0328</name>
</gene>
<dbReference type="GeneID" id="42364711"/>
<name>A0A5Q0UGY1_9ARCH</name>
<dbReference type="KEGG" id="ncon:LC1Nh_0328"/>
<dbReference type="Gene3D" id="2.60.120.1140">
    <property type="entry name" value="Protein of unknown function DUF192"/>
    <property type="match status" value="1"/>
</dbReference>
<dbReference type="OrthoDB" id="6763at2157"/>
<dbReference type="RefSeq" id="WP_153549968.1">
    <property type="nucleotide sequence ID" value="NZ_CP040089.1"/>
</dbReference>
<keyword evidence="2" id="KW-1185">Reference proteome</keyword>
<dbReference type="InterPro" id="IPR038695">
    <property type="entry name" value="Saro_0823-like_sf"/>
</dbReference>
<dbReference type="EMBL" id="CP040089">
    <property type="protein sequence ID" value="QGA80229.1"/>
    <property type="molecule type" value="Genomic_DNA"/>
</dbReference>
<organism evidence="1 2">
    <name type="scientific">Candidatus Nanohalobium constans</name>
    <dbReference type="NCBI Taxonomy" id="2565781"/>
    <lineage>
        <taxon>Archaea</taxon>
        <taxon>Candidatus Nanohalarchaeota</taxon>
        <taxon>Candidatus Nanohalobia</taxon>
        <taxon>Candidatus Nanohalobiales</taxon>
        <taxon>Candidatus Nanohalobiaceae</taxon>
        <taxon>Candidatus Nanohalobium</taxon>
    </lineage>
</organism>
<accession>A0A5Q0UGY1</accession>
<evidence type="ECO:0008006" key="3">
    <source>
        <dbReference type="Google" id="ProtNLM"/>
    </source>
</evidence>
<evidence type="ECO:0000313" key="1">
    <source>
        <dbReference type="EMBL" id="QGA80229.1"/>
    </source>
</evidence>
<dbReference type="PANTHER" id="PTHR37953:SF1">
    <property type="entry name" value="UPF0127 PROTEIN MJ1496"/>
    <property type="match status" value="1"/>
</dbReference>
<dbReference type="Proteomes" id="UP000377803">
    <property type="component" value="Chromosome"/>
</dbReference>
<evidence type="ECO:0000313" key="2">
    <source>
        <dbReference type="Proteomes" id="UP000377803"/>
    </source>
</evidence>
<sequence length="153" mass="17381">MKDFNPFKILPLILTAQIAVAFVLGGGTQVHFPDSSTSLDVEIADTPQEREKGLMYREKLPIEQGMLFVFPEEDDRGFWMKNTLIPLDIIFVDSEGKIINIEEAVPEPNTSDENLKTYRSDAPAKYVIETNSSFVERENVEEGDRVVIPDRFN</sequence>
<dbReference type="Pfam" id="PF02643">
    <property type="entry name" value="DUF192"/>
    <property type="match status" value="1"/>
</dbReference>
<reference evidence="2" key="1">
    <citation type="submission" date="2019-05" db="EMBL/GenBank/DDBJ databases">
        <title>Candidatus Nanohalobium constans, a novel model system to study the DPANN nano-sized archaea: genomic and physiological characterization of a nanoarchaeon co-cultured with its chitinotrophic host.</title>
        <authorList>
            <person name="La Cono V."/>
            <person name="Arcadi E."/>
            <person name="Crisafi F."/>
            <person name="Denaro R."/>
            <person name="La Spada G."/>
            <person name="Messina E."/>
            <person name="Smedile F."/>
            <person name="Toshchakov S.V."/>
            <person name="Shevchenko M.A."/>
            <person name="Golyshin P.N."/>
            <person name="Golyshina O.V."/>
            <person name="Ferrer M."/>
            <person name="Rohde M."/>
            <person name="Mushegian A."/>
            <person name="Sorokin D.Y."/>
            <person name="Giuliano L."/>
            <person name="Yakimov M.M."/>
        </authorList>
    </citation>
    <scope>NUCLEOTIDE SEQUENCE [LARGE SCALE GENOMIC DNA]</scope>
    <source>
        <strain evidence="2">LC1Nh</strain>
    </source>
</reference>
<dbReference type="InterPro" id="IPR003795">
    <property type="entry name" value="DUF192"/>
</dbReference>
<dbReference type="AlphaFoldDB" id="A0A5Q0UGY1"/>
<proteinExistence type="predicted"/>
<dbReference type="PANTHER" id="PTHR37953">
    <property type="entry name" value="UPF0127 PROTEIN MJ1496"/>
    <property type="match status" value="1"/>
</dbReference>
<protein>
    <recommendedName>
        <fullName evidence="3">DUF192 domain-containing protein</fullName>
    </recommendedName>
</protein>